<dbReference type="PANTHER" id="PTHR34218">
    <property type="entry name" value="PEPTIDASE S45 PENICILLIN AMIDASE"/>
    <property type="match status" value="1"/>
</dbReference>
<dbReference type="GO" id="GO:0016811">
    <property type="term" value="F:hydrolase activity, acting on carbon-nitrogen (but not peptide) bonds, in linear amides"/>
    <property type="evidence" value="ECO:0007669"/>
    <property type="project" value="InterPro"/>
</dbReference>
<keyword evidence="6" id="KW-0865">Zymogen</keyword>
<dbReference type="Gene3D" id="2.30.120.10">
    <property type="match status" value="1"/>
</dbReference>
<dbReference type="Proteomes" id="UP000292639">
    <property type="component" value="Unassembled WGS sequence"/>
</dbReference>
<dbReference type="PANTHER" id="PTHR34218:SF3">
    <property type="entry name" value="ACYL-HOMOSERINE LACTONE ACYLASE PVDQ"/>
    <property type="match status" value="1"/>
</dbReference>
<dbReference type="InterPro" id="IPR002692">
    <property type="entry name" value="S45"/>
</dbReference>
<evidence type="ECO:0000313" key="8">
    <source>
        <dbReference type="Proteomes" id="UP000292639"/>
    </source>
</evidence>
<dbReference type="InterPro" id="IPR029055">
    <property type="entry name" value="Ntn_hydrolases_N"/>
</dbReference>
<dbReference type="Gene3D" id="3.60.20.10">
    <property type="entry name" value="Glutamine Phosphoribosylpyrophosphate, subunit 1, domain 1"/>
    <property type="match status" value="1"/>
</dbReference>
<comment type="similarity">
    <text evidence="2">Belongs to the peptidase S45 family.</text>
</comment>
<accession>A0A4Q9R9F0</accession>
<dbReference type="SUPFAM" id="SSF56235">
    <property type="entry name" value="N-terminal nucleophile aminohydrolases (Ntn hydrolases)"/>
    <property type="match status" value="1"/>
</dbReference>
<dbReference type="InterPro" id="IPR043147">
    <property type="entry name" value="Penicillin_amidase_A-knob"/>
</dbReference>
<evidence type="ECO:0000256" key="6">
    <source>
        <dbReference type="ARBA" id="ARBA00023145"/>
    </source>
</evidence>
<keyword evidence="4" id="KW-0574">Periplasm</keyword>
<comment type="subcellular location">
    <subcellularLocation>
        <location evidence="1">Periplasm</location>
    </subcellularLocation>
</comment>
<comment type="caution">
    <text evidence="7">The sequence shown here is derived from an EMBL/GenBank/DDBJ whole genome shotgun (WGS) entry which is preliminary data.</text>
</comment>
<evidence type="ECO:0000256" key="2">
    <source>
        <dbReference type="ARBA" id="ARBA00006586"/>
    </source>
</evidence>
<keyword evidence="8" id="KW-1185">Reference proteome</keyword>
<dbReference type="InterPro" id="IPR043146">
    <property type="entry name" value="Penicillin_amidase_N_B-knob"/>
</dbReference>
<gene>
    <name evidence="7" type="ORF">DNJ96_09420</name>
</gene>
<evidence type="ECO:0000256" key="3">
    <source>
        <dbReference type="ARBA" id="ARBA00022729"/>
    </source>
</evidence>
<organism evidence="7 8">
    <name type="scientific">Stutzerimonas kirkiae</name>
    <dbReference type="NCBI Taxonomy" id="2211392"/>
    <lineage>
        <taxon>Bacteria</taxon>
        <taxon>Pseudomonadati</taxon>
        <taxon>Pseudomonadota</taxon>
        <taxon>Gammaproteobacteria</taxon>
        <taxon>Pseudomonadales</taxon>
        <taxon>Pseudomonadaceae</taxon>
        <taxon>Stutzerimonas</taxon>
    </lineage>
</organism>
<sequence>MIKRHPSILLALVLSFCCISGCSNRTHEKAPSNTEIRWTSLGIPHITASDERGLGLGVGYAYARDNLCLLANEVLTARGERSKYFGGQGVSSARHANIESDFFFRWLNDERSISAYWEAQPREIRQLLSGYADGFNRYLQEHAGRSSCHGEPWLRPLDEQDLVRLIRRLMVEGGAGQFLVAITTATPPGLAPAKAIASTAPRLDRFALERGSNAIAVGGERSGNGRGRLLANPHFPWGGALRFYQMHLKIPGKLDVMGASLPGLPVINIGFNQHLAWTHTVDTSSHFTLFRLDLDPANEGHYLLDGRSRPFDRHTIRIEVMGEGGKLEQQQRVIYSSHWGPLLKWPGVADWDEKHAYALRDANLDNHRAIAQWYAINQASSVATLRSSIEGQQGIPWVNTLAADDQGNSLFMNASVVPNVPVQLLQSCADSRLLQAGLPGLDGSRSACAWQTAEGTAQDGILPADSQPVLERRDFVQNSNDSAWMTNPAEPLVGFSPLASRSEIPLNPRTRFALDKLDGLQGGPIGEDFLQHLVTDNRVHMADLMLDDVLAFCEGRADLRKVCGELARWNRQADSDAGPGWWYFQAFMAEFARLENPWRQAFDAADPLDTPRGVDLEREDIARHLEKILLDIGHQAEEHFRQFASTPEGERIAIPGGPGALGVYNVIQTNDSGEVVGGSSYIQLVSFTEQGPIARGLLAFSQATEAGSVHRHDQTRLFAKGLWQPLPFTESQISSELNNERVELPRLGI</sequence>
<keyword evidence="3" id="KW-0732">Signal</keyword>
<keyword evidence="5" id="KW-0378">Hydrolase</keyword>
<dbReference type="AlphaFoldDB" id="A0A4Q9R9F0"/>
<dbReference type="RefSeq" id="WP_131184019.1">
    <property type="nucleotide sequence ID" value="NZ_QJUO01000008.1"/>
</dbReference>
<evidence type="ECO:0000256" key="5">
    <source>
        <dbReference type="ARBA" id="ARBA00022801"/>
    </source>
</evidence>
<dbReference type="Gene3D" id="1.10.439.10">
    <property type="entry name" value="Penicillin Amidohydrolase, domain 1"/>
    <property type="match status" value="1"/>
</dbReference>
<evidence type="ECO:0000313" key="7">
    <source>
        <dbReference type="EMBL" id="TBU97289.1"/>
    </source>
</evidence>
<evidence type="ECO:0000256" key="1">
    <source>
        <dbReference type="ARBA" id="ARBA00004418"/>
    </source>
</evidence>
<dbReference type="GO" id="GO:0017000">
    <property type="term" value="P:antibiotic biosynthetic process"/>
    <property type="evidence" value="ECO:0007669"/>
    <property type="project" value="InterPro"/>
</dbReference>
<dbReference type="Gene3D" id="1.10.1400.10">
    <property type="match status" value="1"/>
</dbReference>
<proteinExistence type="inferred from homology"/>
<dbReference type="GO" id="GO:0042597">
    <property type="term" value="C:periplasmic space"/>
    <property type="evidence" value="ECO:0007669"/>
    <property type="project" value="UniProtKB-SubCell"/>
</dbReference>
<dbReference type="InterPro" id="IPR023343">
    <property type="entry name" value="Penicillin_amidase_dom1"/>
</dbReference>
<name>A0A4Q9R9F0_9GAMM</name>
<reference evidence="7 8" key="1">
    <citation type="submission" date="2018-06" db="EMBL/GenBank/DDBJ databases">
        <title>Three novel Pseudomonas species isolated from symptomatic oak.</title>
        <authorList>
            <person name="Bueno-Gonzalez V."/>
            <person name="Brady C."/>
        </authorList>
    </citation>
    <scope>NUCLEOTIDE SEQUENCE [LARGE SCALE GENOMIC DNA]</scope>
    <source>
        <strain evidence="7 8">P17C</strain>
    </source>
</reference>
<dbReference type="EMBL" id="QJUP01000010">
    <property type="protein sequence ID" value="TBU97289.1"/>
    <property type="molecule type" value="Genomic_DNA"/>
</dbReference>
<protein>
    <submittedName>
        <fullName evidence="7">Acylase</fullName>
    </submittedName>
</protein>
<dbReference type="Pfam" id="PF01804">
    <property type="entry name" value="Penicil_amidase"/>
    <property type="match status" value="1"/>
</dbReference>
<dbReference type="CDD" id="cd01936">
    <property type="entry name" value="Ntn_CA"/>
    <property type="match status" value="1"/>
</dbReference>
<evidence type="ECO:0000256" key="4">
    <source>
        <dbReference type="ARBA" id="ARBA00022764"/>
    </source>
</evidence>